<keyword evidence="2" id="KW-1133">Transmembrane helix</keyword>
<dbReference type="OrthoDB" id="5197818at2"/>
<dbReference type="Proteomes" id="UP000243528">
    <property type="component" value="Unassembled WGS sequence"/>
</dbReference>
<evidence type="ECO:0000313" key="3">
    <source>
        <dbReference type="EMBL" id="PSL06656.1"/>
    </source>
</evidence>
<dbReference type="AlphaFoldDB" id="A0A2P8EB08"/>
<keyword evidence="2" id="KW-0472">Membrane</keyword>
<keyword evidence="2" id="KW-0812">Transmembrane</keyword>
<feature type="region of interest" description="Disordered" evidence="1">
    <location>
        <begin position="26"/>
        <end position="60"/>
    </location>
</feature>
<keyword evidence="4" id="KW-1185">Reference proteome</keyword>
<gene>
    <name evidence="3" type="ORF">CLV30_10241</name>
</gene>
<comment type="caution">
    <text evidence="3">The sequence shown here is derived from an EMBL/GenBank/DDBJ whole genome shotgun (WGS) entry which is preliminary data.</text>
</comment>
<proteinExistence type="predicted"/>
<sequence length="60" mass="6620">MAYLLIPLVVISLVAVVTLMRWVGHDGGPRPAPLPRRTDEWSPDLPSRPYSLTAHDGRDG</sequence>
<feature type="transmembrane region" description="Helical" evidence="2">
    <location>
        <begin position="6"/>
        <end position="24"/>
    </location>
</feature>
<protein>
    <submittedName>
        <fullName evidence="3">Uncharacterized protein</fullName>
    </submittedName>
</protein>
<dbReference type="RefSeq" id="WP_106535693.1">
    <property type="nucleotide sequence ID" value="NZ_ML142898.1"/>
</dbReference>
<dbReference type="EMBL" id="PYGE01000002">
    <property type="protein sequence ID" value="PSL06656.1"/>
    <property type="molecule type" value="Genomic_DNA"/>
</dbReference>
<name>A0A2P8EB08_9ACTN</name>
<reference evidence="3 4" key="1">
    <citation type="submission" date="2018-03" db="EMBL/GenBank/DDBJ databases">
        <title>Genomic Encyclopedia of Archaeal and Bacterial Type Strains, Phase II (KMG-II): from individual species to whole genera.</title>
        <authorList>
            <person name="Goeker M."/>
        </authorList>
    </citation>
    <scope>NUCLEOTIDE SEQUENCE [LARGE SCALE GENOMIC DNA]</scope>
    <source>
        <strain evidence="3 4">DSM 45211</strain>
    </source>
</reference>
<evidence type="ECO:0000313" key="4">
    <source>
        <dbReference type="Proteomes" id="UP000243528"/>
    </source>
</evidence>
<evidence type="ECO:0000256" key="2">
    <source>
        <dbReference type="SAM" id="Phobius"/>
    </source>
</evidence>
<organism evidence="3 4">
    <name type="scientific">Haloactinopolyspora alba</name>
    <dbReference type="NCBI Taxonomy" id="648780"/>
    <lineage>
        <taxon>Bacteria</taxon>
        <taxon>Bacillati</taxon>
        <taxon>Actinomycetota</taxon>
        <taxon>Actinomycetes</taxon>
        <taxon>Jiangellales</taxon>
        <taxon>Jiangellaceae</taxon>
        <taxon>Haloactinopolyspora</taxon>
    </lineage>
</organism>
<evidence type="ECO:0000256" key="1">
    <source>
        <dbReference type="SAM" id="MobiDB-lite"/>
    </source>
</evidence>
<accession>A0A2P8EB08</accession>